<reference evidence="7" key="1">
    <citation type="journal article" date="2012" name="J. Inorg. Biochem.">
        <title>Bacteriohemerythrin bolsters the activity of the particulate methane monooxygenase (pMMO) in Methylococcus capsulatus (Bath).</title>
        <authorList>
            <person name="Chen K.H."/>
            <person name="Wu H.H."/>
            <person name="Ke S.F."/>
            <person name="Rao Y.T."/>
            <person name="Tu C.M."/>
            <person name="Chen Y.P."/>
            <person name="Kuei K.H."/>
            <person name="Chen Y.S."/>
            <person name="Wang V.C."/>
            <person name="Kao W.C."/>
            <person name="Chan S.I."/>
        </authorList>
    </citation>
    <scope>NUCLEOTIDE SEQUENCE</scope>
</reference>
<proteinExistence type="inferred from homology"/>
<evidence type="ECO:0000256" key="1">
    <source>
        <dbReference type="ARBA" id="ARBA00010587"/>
    </source>
</evidence>
<organism evidence="6 7">
    <name type="scientific">Derxia gummosa DSM 723</name>
    <dbReference type="NCBI Taxonomy" id="1121388"/>
    <lineage>
        <taxon>Bacteria</taxon>
        <taxon>Pseudomonadati</taxon>
        <taxon>Pseudomonadota</taxon>
        <taxon>Betaproteobacteria</taxon>
        <taxon>Burkholderiales</taxon>
        <taxon>Alcaligenaceae</taxon>
        <taxon>Derxia</taxon>
    </lineage>
</organism>
<keyword evidence="6" id="KW-1185">Reference proteome</keyword>
<dbReference type="NCBIfam" id="NF033749">
    <property type="entry name" value="bact_hemeryth"/>
    <property type="match status" value="1"/>
</dbReference>
<dbReference type="InterPro" id="IPR012827">
    <property type="entry name" value="Hemerythrin_metal-bd"/>
</dbReference>
<sequence length="341" mass="38704">MESSQALVVWDEEYSVGIPEVDEQHRGLFELVNRVYEAAVHHASSAEVREIVDALEHYTVLHFADEERYMLHARYPDFPSHKAKHDDFVARVRVEKQRLQAGFPLELDIVNFLSDWLVSHILRADRDFGEYERQLHADVRRSRAGFFARFFGGAGAHTQQATQQKGFGGWLKRVFSAEPVPQVQHNTRMQGPATMINPATRPALPHTTTAAPHATNISPEDAIDLTRAVELLMRWKAQFRSAIEEGREAELDPAVVGRSELSALGIWIANEARQRFASHPAYADVQMWHAELHRQATELILMLRAGQRDKVMEHGLDGGPYALAGIKLRRDLTRLFTPPKV</sequence>
<dbReference type="SUPFAM" id="SSF47188">
    <property type="entry name" value="Hemerythrin-like"/>
    <property type="match status" value="1"/>
</dbReference>
<dbReference type="InterPro" id="IPR012312">
    <property type="entry name" value="Hemerythrin-like"/>
</dbReference>
<dbReference type="Gene3D" id="1.20.120.50">
    <property type="entry name" value="Hemerythrin-like"/>
    <property type="match status" value="1"/>
</dbReference>
<dbReference type="Proteomes" id="UP000675920">
    <property type="component" value="Unplaced"/>
</dbReference>
<reference evidence="7" key="3">
    <citation type="submission" date="2025-08" db="UniProtKB">
        <authorList>
            <consortium name="RefSeq"/>
        </authorList>
    </citation>
    <scope>IDENTIFICATION</scope>
</reference>
<keyword evidence="4" id="KW-0408">Iron</keyword>
<dbReference type="PANTHER" id="PTHR37164:SF1">
    <property type="entry name" value="BACTERIOHEMERYTHRIN"/>
    <property type="match status" value="1"/>
</dbReference>
<keyword evidence="3" id="KW-0479">Metal-binding</keyword>
<dbReference type="Gene3D" id="1.20.120.30">
    <property type="entry name" value="Aspartate receptor, ligand-binding domain"/>
    <property type="match status" value="1"/>
</dbReference>
<dbReference type="InterPro" id="IPR035938">
    <property type="entry name" value="Hemerythrin-like_sf"/>
</dbReference>
<keyword evidence="2" id="KW-0813">Transport</keyword>
<dbReference type="GO" id="GO:0005344">
    <property type="term" value="F:oxygen carrier activity"/>
    <property type="evidence" value="ECO:0007669"/>
    <property type="project" value="UniProtKB-KW"/>
</dbReference>
<dbReference type="GO" id="GO:0046872">
    <property type="term" value="F:metal ion binding"/>
    <property type="evidence" value="ECO:0007669"/>
    <property type="project" value="UniProtKB-KW"/>
</dbReference>
<evidence type="ECO:0000313" key="6">
    <source>
        <dbReference type="Proteomes" id="UP000675920"/>
    </source>
</evidence>
<dbReference type="PANTHER" id="PTHR37164">
    <property type="entry name" value="BACTERIOHEMERYTHRIN"/>
    <property type="match status" value="1"/>
</dbReference>
<reference evidence="7" key="2">
    <citation type="journal article" date="2015" name="J. Inorg. Biochem.">
        <title>The bacteriohemerythrin from Methylococcus capsulatus (Bath): Crystal structures reveal that Leu114 regulates a water tunnel.</title>
        <authorList>
            <person name="Chen K.H."/>
            <person name="Chuankhayan P."/>
            <person name="Wu H.H."/>
            <person name="Chen C.J."/>
            <person name="Fukuda M."/>
            <person name="Yu S.S."/>
            <person name="Chan S.I."/>
        </authorList>
    </citation>
    <scope>NUCLEOTIDE SEQUENCE</scope>
</reference>
<accession>A0A8B6XA38</accession>
<dbReference type="PROSITE" id="PS00550">
    <property type="entry name" value="HEMERYTHRINS"/>
    <property type="match status" value="1"/>
</dbReference>
<dbReference type="Pfam" id="PF01814">
    <property type="entry name" value="Hemerythrin"/>
    <property type="match status" value="1"/>
</dbReference>
<evidence type="ECO:0000256" key="4">
    <source>
        <dbReference type="ARBA" id="ARBA00023004"/>
    </source>
</evidence>
<dbReference type="OrthoDB" id="5296936at2"/>
<evidence type="ECO:0000259" key="5">
    <source>
        <dbReference type="Pfam" id="PF01814"/>
    </source>
</evidence>
<protein>
    <submittedName>
        <fullName evidence="7">Bacteriohemerythrin</fullName>
    </submittedName>
</protein>
<dbReference type="InterPro" id="IPR050669">
    <property type="entry name" value="Hemerythrin"/>
</dbReference>
<evidence type="ECO:0000313" key="7">
    <source>
        <dbReference type="RefSeq" id="WP_051378800.1"/>
    </source>
</evidence>
<keyword evidence="2" id="KW-0561">Oxygen transport</keyword>
<evidence type="ECO:0000256" key="3">
    <source>
        <dbReference type="ARBA" id="ARBA00022723"/>
    </source>
</evidence>
<evidence type="ECO:0000256" key="2">
    <source>
        <dbReference type="ARBA" id="ARBA00022621"/>
    </source>
</evidence>
<feature type="domain" description="Hemerythrin-like" evidence="5">
    <location>
        <begin position="17"/>
        <end position="128"/>
    </location>
</feature>
<dbReference type="RefSeq" id="WP_051378800.1">
    <property type="nucleotide sequence ID" value="NZ_AXWS01000014.1"/>
</dbReference>
<dbReference type="CDD" id="cd12107">
    <property type="entry name" value="Hemerythrin"/>
    <property type="match status" value="1"/>
</dbReference>
<dbReference type="NCBIfam" id="TIGR02481">
    <property type="entry name" value="hemeryth_dom"/>
    <property type="match status" value="1"/>
</dbReference>
<name>A0A8B6XA38_9BURK</name>
<dbReference type="InterPro" id="IPR016131">
    <property type="entry name" value="Haemerythrin_Fe_BS"/>
</dbReference>
<comment type="similarity">
    <text evidence="1">Belongs to the hemerythrin family.</text>
</comment>
<dbReference type="AlphaFoldDB" id="A0A8B6XA38"/>